<dbReference type="AlphaFoldDB" id="A0A517ZVT4"/>
<dbReference type="PANTHER" id="PTHR30349">
    <property type="entry name" value="PHAGE INTEGRASE-RELATED"/>
    <property type="match status" value="1"/>
</dbReference>
<reference evidence="7 8" key="1">
    <citation type="submission" date="2019-02" db="EMBL/GenBank/DDBJ databases">
        <title>Deep-cultivation of Planctomycetes and their phenomic and genomic characterization uncovers novel biology.</title>
        <authorList>
            <person name="Wiegand S."/>
            <person name="Jogler M."/>
            <person name="Boedeker C."/>
            <person name="Pinto D."/>
            <person name="Vollmers J."/>
            <person name="Rivas-Marin E."/>
            <person name="Kohn T."/>
            <person name="Peeters S.H."/>
            <person name="Heuer A."/>
            <person name="Rast P."/>
            <person name="Oberbeckmann S."/>
            <person name="Bunk B."/>
            <person name="Jeske O."/>
            <person name="Meyerdierks A."/>
            <person name="Storesund J.E."/>
            <person name="Kallscheuer N."/>
            <person name="Luecker S."/>
            <person name="Lage O.M."/>
            <person name="Pohl T."/>
            <person name="Merkel B.J."/>
            <person name="Hornburger P."/>
            <person name="Mueller R.-W."/>
            <person name="Bruemmer F."/>
            <person name="Labrenz M."/>
            <person name="Spormann A.M."/>
            <person name="Op den Camp H."/>
            <person name="Overmann J."/>
            <person name="Amann R."/>
            <person name="Jetten M.S.M."/>
            <person name="Mascher T."/>
            <person name="Medema M.H."/>
            <person name="Devos D.P."/>
            <person name="Kaster A.-K."/>
            <person name="Ovreas L."/>
            <person name="Rohde M."/>
            <person name="Galperin M.Y."/>
            <person name="Jogler C."/>
        </authorList>
    </citation>
    <scope>NUCLEOTIDE SEQUENCE [LARGE SCALE GENOMIC DNA]</scope>
    <source>
        <strain evidence="7 8">Mal52</strain>
    </source>
</reference>
<evidence type="ECO:0000256" key="1">
    <source>
        <dbReference type="ARBA" id="ARBA00022908"/>
    </source>
</evidence>
<dbReference type="InterPro" id="IPR013762">
    <property type="entry name" value="Integrase-like_cat_sf"/>
</dbReference>
<dbReference type="GO" id="GO:0006310">
    <property type="term" value="P:DNA recombination"/>
    <property type="evidence" value="ECO:0007669"/>
    <property type="project" value="UniProtKB-KW"/>
</dbReference>
<dbReference type="GO" id="GO:0015074">
    <property type="term" value="P:DNA integration"/>
    <property type="evidence" value="ECO:0007669"/>
    <property type="project" value="UniProtKB-KW"/>
</dbReference>
<keyword evidence="8" id="KW-1185">Reference proteome</keyword>
<dbReference type="InterPro" id="IPR002104">
    <property type="entry name" value="Integrase_catalytic"/>
</dbReference>
<dbReference type="Proteomes" id="UP000319383">
    <property type="component" value="Chromosome"/>
</dbReference>
<dbReference type="SUPFAM" id="SSF56349">
    <property type="entry name" value="DNA breaking-rejoining enzymes"/>
    <property type="match status" value="1"/>
</dbReference>
<dbReference type="InterPro" id="IPR044068">
    <property type="entry name" value="CB"/>
</dbReference>
<dbReference type="InterPro" id="IPR050090">
    <property type="entry name" value="Tyrosine_recombinase_XerCD"/>
</dbReference>
<keyword evidence="3" id="KW-0233">DNA recombination</keyword>
<organism evidence="7 8">
    <name type="scientific">Symmachiella dynata</name>
    <dbReference type="NCBI Taxonomy" id="2527995"/>
    <lineage>
        <taxon>Bacteria</taxon>
        <taxon>Pseudomonadati</taxon>
        <taxon>Planctomycetota</taxon>
        <taxon>Planctomycetia</taxon>
        <taxon>Planctomycetales</taxon>
        <taxon>Planctomycetaceae</taxon>
        <taxon>Symmachiella</taxon>
    </lineage>
</organism>
<keyword evidence="1" id="KW-0229">DNA integration</keyword>
<evidence type="ECO:0000256" key="2">
    <source>
        <dbReference type="ARBA" id="ARBA00023125"/>
    </source>
</evidence>
<dbReference type="CDD" id="cd00397">
    <property type="entry name" value="DNA_BRE_C"/>
    <property type="match status" value="1"/>
</dbReference>
<evidence type="ECO:0000313" key="8">
    <source>
        <dbReference type="Proteomes" id="UP000319383"/>
    </source>
</evidence>
<proteinExistence type="predicted"/>
<sequence>MSAWVKQKKWQVEKHGEKKASWYAEWNEPDGTRRAKSCGTGSRGKRAAERLAARIREELITGTYQREERKTWDEFRQRYEADIKSRLRPASVRSAKEALSHLERIIKPKQASSVTAERISEFVRVRKTERGKKKKSKVSPATVNGNLRCIKAALRLAHEWGYIKTVPRFRMEKEPKKLPNYVTPEHFALMYQSAGAATKPAEAPYPIADWWRALLITAQMTGWRIGELLSLRWDDVDLDAGTAITRHSDNKGGRDEKVALHPIVIEHIRPLRAFVPCVFQWDHDRRTLDVEFAKIQDAAGIKLPCRDSGDPRHGKCTDACYRYGFHDERRAFATLNAENMTREALQVLMRHKSANTTDRYINMARQIKPAVANLHVPALSQQQLNDRSKMAN</sequence>
<evidence type="ECO:0000259" key="5">
    <source>
        <dbReference type="PROSITE" id="PS51898"/>
    </source>
</evidence>
<gene>
    <name evidence="7" type="ORF">Mal52_51140</name>
</gene>
<evidence type="ECO:0000256" key="4">
    <source>
        <dbReference type="PROSITE-ProRule" id="PRU01248"/>
    </source>
</evidence>
<evidence type="ECO:0000256" key="3">
    <source>
        <dbReference type="ARBA" id="ARBA00023172"/>
    </source>
</evidence>
<dbReference type="Gene3D" id="1.10.443.10">
    <property type="entry name" value="Intergrase catalytic core"/>
    <property type="match status" value="2"/>
</dbReference>
<protein>
    <submittedName>
        <fullName evidence="7">Site-specific tyrosine recombinase XerD</fullName>
    </submittedName>
</protein>
<accession>A0A517ZVT4</accession>
<keyword evidence="2 4" id="KW-0238">DNA-binding</keyword>
<dbReference type="KEGG" id="sdyn:Mal52_51140"/>
<dbReference type="InterPro" id="IPR010998">
    <property type="entry name" value="Integrase_recombinase_N"/>
</dbReference>
<dbReference type="Pfam" id="PF00589">
    <property type="entry name" value="Phage_integrase"/>
    <property type="match status" value="1"/>
</dbReference>
<evidence type="ECO:0000313" key="7">
    <source>
        <dbReference type="EMBL" id="QDU46592.1"/>
    </source>
</evidence>
<dbReference type="PROSITE" id="PS51898">
    <property type="entry name" value="TYR_RECOMBINASE"/>
    <property type="match status" value="1"/>
</dbReference>
<dbReference type="PROSITE" id="PS51900">
    <property type="entry name" value="CB"/>
    <property type="match status" value="1"/>
</dbReference>
<dbReference type="Gene3D" id="1.10.150.130">
    <property type="match status" value="1"/>
</dbReference>
<evidence type="ECO:0000259" key="6">
    <source>
        <dbReference type="PROSITE" id="PS51900"/>
    </source>
</evidence>
<feature type="domain" description="Core-binding (CB)" evidence="6">
    <location>
        <begin position="70"/>
        <end position="158"/>
    </location>
</feature>
<dbReference type="InterPro" id="IPR025269">
    <property type="entry name" value="SAM-like_dom"/>
</dbReference>
<dbReference type="GO" id="GO:0003677">
    <property type="term" value="F:DNA binding"/>
    <property type="evidence" value="ECO:0007669"/>
    <property type="project" value="UniProtKB-UniRule"/>
</dbReference>
<feature type="domain" description="Tyr recombinase" evidence="5">
    <location>
        <begin position="177"/>
        <end position="373"/>
    </location>
</feature>
<name>A0A517ZVT4_9PLAN</name>
<dbReference type="InterPro" id="IPR011010">
    <property type="entry name" value="DNA_brk_join_enz"/>
</dbReference>
<dbReference type="EMBL" id="CP036276">
    <property type="protein sequence ID" value="QDU46592.1"/>
    <property type="molecule type" value="Genomic_DNA"/>
</dbReference>
<dbReference type="Pfam" id="PF13102">
    <property type="entry name" value="Phage_int_SAM_5"/>
    <property type="match status" value="1"/>
</dbReference>
<dbReference type="RefSeq" id="WP_145379088.1">
    <property type="nucleotide sequence ID" value="NZ_CP036276.1"/>
</dbReference>